<evidence type="ECO:0000259" key="3">
    <source>
        <dbReference type="SMART" id="SM00014"/>
    </source>
</evidence>
<keyword evidence="2" id="KW-0812">Transmembrane</keyword>
<dbReference type="InterPro" id="IPR000326">
    <property type="entry name" value="PAP2/HPO"/>
</dbReference>
<dbReference type="PANTHER" id="PTHR14969">
    <property type="entry name" value="SPHINGOSINE-1-PHOSPHATE PHOSPHOHYDROLASE"/>
    <property type="match status" value="1"/>
</dbReference>
<feature type="region of interest" description="Disordered" evidence="1">
    <location>
        <begin position="185"/>
        <end position="225"/>
    </location>
</feature>
<dbReference type="PANTHER" id="PTHR14969:SF13">
    <property type="entry name" value="AT30094P"/>
    <property type="match status" value="1"/>
</dbReference>
<feature type="transmembrane region" description="Helical" evidence="2">
    <location>
        <begin position="96"/>
        <end position="114"/>
    </location>
</feature>
<dbReference type="SUPFAM" id="SSF48317">
    <property type="entry name" value="Acid phosphatase/Vanadium-dependent haloperoxidase"/>
    <property type="match status" value="1"/>
</dbReference>
<feature type="transmembrane region" description="Helical" evidence="2">
    <location>
        <begin position="20"/>
        <end position="47"/>
    </location>
</feature>
<evidence type="ECO:0000256" key="1">
    <source>
        <dbReference type="SAM" id="MobiDB-lite"/>
    </source>
</evidence>
<comment type="caution">
    <text evidence="4">The sequence shown here is derived from an EMBL/GenBank/DDBJ whole genome shotgun (WGS) entry which is preliminary data.</text>
</comment>
<dbReference type="InterPro" id="IPR036938">
    <property type="entry name" value="PAP2/HPO_sf"/>
</dbReference>
<proteinExistence type="predicted"/>
<dbReference type="Gene3D" id="1.20.144.10">
    <property type="entry name" value="Phosphatidic acid phosphatase type 2/haloperoxidase"/>
    <property type="match status" value="2"/>
</dbReference>
<protein>
    <submittedName>
        <fullName evidence="4">Phosphatase PAP2 family protein</fullName>
    </submittedName>
</protein>
<dbReference type="CDD" id="cd03392">
    <property type="entry name" value="PAP2_like_2"/>
    <property type="match status" value="1"/>
</dbReference>
<accession>A0ABU7JV96</accession>
<dbReference type="EMBL" id="JAUZMZ010000073">
    <property type="protein sequence ID" value="MEE2033207.1"/>
    <property type="molecule type" value="Genomic_DNA"/>
</dbReference>
<sequence length="225" mass="24236">MSSPHPHHWLLVELREPALTTAVTALTHTGGIVAVSVVAAVAVVWLVRMARTAGAVLVAAAVLTGWPVMTLLKQFFDRDRPPQPERLLELQTLSFPSGHAMMSAILATVFAVLAVRSWPAGSRLRLIALTALGSYTVTVGLSRVYLGVHWLTDVVVGWLLGVLWALLWVWLITWAGGAPGVRPWRREPSAEPDLRSAPSASCGAALQEEQRGTQQAHGDSRHADG</sequence>
<keyword evidence="5" id="KW-1185">Reference proteome</keyword>
<feature type="transmembrane region" description="Helical" evidence="2">
    <location>
        <begin position="54"/>
        <end position="76"/>
    </location>
</feature>
<dbReference type="Pfam" id="PF01569">
    <property type="entry name" value="PAP2"/>
    <property type="match status" value="1"/>
</dbReference>
<evidence type="ECO:0000313" key="4">
    <source>
        <dbReference type="EMBL" id="MEE2033207.1"/>
    </source>
</evidence>
<dbReference type="Proteomes" id="UP001331936">
    <property type="component" value="Unassembled WGS sequence"/>
</dbReference>
<feature type="transmembrane region" description="Helical" evidence="2">
    <location>
        <begin position="126"/>
        <end position="146"/>
    </location>
</feature>
<feature type="compositionally biased region" description="Basic and acidic residues" evidence="1">
    <location>
        <begin position="185"/>
        <end position="194"/>
    </location>
</feature>
<evidence type="ECO:0000256" key="2">
    <source>
        <dbReference type="SAM" id="Phobius"/>
    </source>
</evidence>
<reference evidence="4 5" key="1">
    <citation type="submission" date="2023-08" db="EMBL/GenBank/DDBJ databases">
        <authorList>
            <person name="Girao M."/>
            <person name="Carvalho M.F."/>
        </authorList>
    </citation>
    <scope>NUCLEOTIDE SEQUENCE [LARGE SCALE GENOMIC DNA]</scope>
    <source>
        <strain evidence="4 5">CC-R104</strain>
    </source>
</reference>
<evidence type="ECO:0000313" key="5">
    <source>
        <dbReference type="Proteomes" id="UP001331936"/>
    </source>
</evidence>
<dbReference type="RefSeq" id="WP_330152619.1">
    <property type="nucleotide sequence ID" value="NZ_JAUZMZ010000073.1"/>
</dbReference>
<dbReference type="SMART" id="SM00014">
    <property type="entry name" value="acidPPc"/>
    <property type="match status" value="1"/>
</dbReference>
<keyword evidence="2" id="KW-0472">Membrane</keyword>
<name>A0ABU7JV96_9NOCA</name>
<keyword evidence="2" id="KW-1133">Transmembrane helix</keyword>
<organism evidence="4 5">
    <name type="scientific">Rhodococcus chondri</name>
    <dbReference type="NCBI Taxonomy" id="3065941"/>
    <lineage>
        <taxon>Bacteria</taxon>
        <taxon>Bacillati</taxon>
        <taxon>Actinomycetota</taxon>
        <taxon>Actinomycetes</taxon>
        <taxon>Mycobacteriales</taxon>
        <taxon>Nocardiaceae</taxon>
        <taxon>Rhodococcus</taxon>
    </lineage>
</organism>
<feature type="domain" description="Phosphatidic acid phosphatase type 2/haloperoxidase" evidence="3">
    <location>
        <begin position="53"/>
        <end position="169"/>
    </location>
</feature>
<gene>
    <name evidence="4" type="ORF">Q8814_13965</name>
</gene>
<feature type="transmembrane region" description="Helical" evidence="2">
    <location>
        <begin position="158"/>
        <end position="177"/>
    </location>
</feature>